<evidence type="ECO:0000313" key="3">
    <source>
        <dbReference type="Proteomes" id="UP001174136"/>
    </source>
</evidence>
<protein>
    <submittedName>
        <fullName evidence="2">Zinc finger MYM-type protein 1</fullName>
    </submittedName>
</protein>
<sequence length="151" mass="16886">MKDHLNRVERGTASHNSYLGHHVQNELIDLLSSKTISAIVDNIKQATFCSIILDCTPDISHTEQLSVVIRVVSLIEKPHIKEHFMGFLEAEESTGQHLASMILTMLGIPFEDCRGQSYDNGANMKGKNKGVQARLLEKNPRALFCHVGRIH</sequence>
<evidence type="ECO:0000313" key="2">
    <source>
        <dbReference type="EMBL" id="KAK0137815.1"/>
    </source>
</evidence>
<evidence type="ECO:0000259" key="1">
    <source>
        <dbReference type="Pfam" id="PF14291"/>
    </source>
</evidence>
<dbReference type="InterPro" id="IPR025398">
    <property type="entry name" value="DUF4371"/>
</dbReference>
<dbReference type="Pfam" id="PF14291">
    <property type="entry name" value="DUF4371"/>
    <property type="match status" value="1"/>
</dbReference>
<dbReference type="PANTHER" id="PTHR45749">
    <property type="match status" value="1"/>
</dbReference>
<gene>
    <name evidence="2" type="primary">ZMYM1_97</name>
    <name evidence="2" type="ORF">N1851_025988</name>
</gene>
<comment type="caution">
    <text evidence="2">The sequence shown here is derived from an EMBL/GenBank/DDBJ whole genome shotgun (WGS) entry which is preliminary data.</text>
</comment>
<dbReference type="PANTHER" id="PTHR45749:SF35">
    <property type="entry name" value="AC-LIKE TRANSPOSASE-RELATED"/>
    <property type="match status" value="1"/>
</dbReference>
<name>A0AA47MCV9_MERPO</name>
<accession>A0AA47MCV9</accession>
<feature type="domain" description="DUF4371" evidence="1">
    <location>
        <begin position="15"/>
        <end position="129"/>
    </location>
</feature>
<dbReference type="Proteomes" id="UP001174136">
    <property type="component" value="Unassembled WGS sequence"/>
</dbReference>
<dbReference type="AlphaFoldDB" id="A0AA47MCV9"/>
<dbReference type="EMBL" id="JAOPHQ010004848">
    <property type="protein sequence ID" value="KAK0137815.1"/>
    <property type="molecule type" value="Genomic_DNA"/>
</dbReference>
<reference evidence="2" key="1">
    <citation type="journal article" date="2023" name="Front. Mar. Sci.">
        <title>A new Merluccius polli reference genome to investigate the effects of global change in West African waters.</title>
        <authorList>
            <person name="Mateo J.L."/>
            <person name="Blanco-Fernandez C."/>
            <person name="Garcia-Vazquez E."/>
            <person name="Machado-Schiaffino G."/>
        </authorList>
    </citation>
    <scope>NUCLEOTIDE SEQUENCE</scope>
    <source>
        <strain evidence="2">C29</strain>
        <tissue evidence="2">Fin</tissue>
    </source>
</reference>
<keyword evidence="3" id="KW-1185">Reference proteome</keyword>
<organism evidence="2 3">
    <name type="scientific">Merluccius polli</name>
    <name type="common">Benguela hake</name>
    <name type="synonym">Merluccius cadenati</name>
    <dbReference type="NCBI Taxonomy" id="89951"/>
    <lineage>
        <taxon>Eukaryota</taxon>
        <taxon>Metazoa</taxon>
        <taxon>Chordata</taxon>
        <taxon>Craniata</taxon>
        <taxon>Vertebrata</taxon>
        <taxon>Euteleostomi</taxon>
        <taxon>Actinopterygii</taxon>
        <taxon>Neopterygii</taxon>
        <taxon>Teleostei</taxon>
        <taxon>Neoteleostei</taxon>
        <taxon>Acanthomorphata</taxon>
        <taxon>Zeiogadaria</taxon>
        <taxon>Gadariae</taxon>
        <taxon>Gadiformes</taxon>
        <taxon>Gadoidei</taxon>
        <taxon>Merlucciidae</taxon>
        <taxon>Merluccius</taxon>
    </lineage>
</organism>
<proteinExistence type="predicted"/>